<accession>A0A098VVA7</accession>
<reference evidence="2 3" key="1">
    <citation type="submission" date="2014-04" db="EMBL/GenBank/DDBJ databases">
        <title>A new species of microsporidia sheds light on the evolution of extreme parasitism.</title>
        <authorList>
            <person name="Haag K.L."/>
            <person name="James T.Y."/>
            <person name="Larsson R."/>
            <person name="Schaer T.M."/>
            <person name="Refardt D."/>
            <person name="Pombert J.-F."/>
            <person name="Ebert D."/>
        </authorList>
    </citation>
    <scope>NUCLEOTIDE SEQUENCE [LARGE SCALE GENOMIC DNA]</scope>
    <source>
        <strain evidence="2 3">UGP3</strain>
        <tissue evidence="2">Spores</tissue>
    </source>
</reference>
<evidence type="ECO:0000313" key="3">
    <source>
        <dbReference type="Proteomes" id="UP000029725"/>
    </source>
</evidence>
<dbReference type="VEuPathDB" id="MicrosporidiaDB:DI09_12p130"/>
<organism evidence="2 3">
    <name type="scientific">Mitosporidium daphniae</name>
    <dbReference type="NCBI Taxonomy" id="1485682"/>
    <lineage>
        <taxon>Eukaryota</taxon>
        <taxon>Fungi</taxon>
        <taxon>Fungi incertae sedis</taxon>
        <taxon>Microsporidia</taxon>
        <taxon>Mitosporidium</taxon>
    </lineage>
</organism>
<dbReference type="Proteomes" id="UP000029725">
    <property type="component" value="Unassembled WGS sequence"/>
</dbReference>
<feature type="region of interest" description="Disordered" evidence="1">
    <location>
        <begin position="100"/>
        <end position="123"/>
    </location>
</feature>
<feature type="compositionally biased region" description="Basic and acidic residues" evidence="1">
    <location>
        <begin position="106"/>
        <end position="115"/>
    </location>
</feature>
<dbReference type="HOGENOM" id="CLU_1886261_0_0_1"/>
<dbReference type="GeneID" id="25258241"/>
<gene>
    <name evidence="2" type="ORF">DI09_12p130</name>
</gene>
<dbReference type="RefSeq" id="XP_013239272.1">
    <property type="nucleotide sequence ID" value="XM_013383818.1"/>
</dbReference>
<dbReference type="AlphaFoldDB" id="A0A098VVA7"/>
<keyword evidence="3" id="KW-1185">Reference proteome</keyword>
<name>A0A098VVA7_9MICR</name>
<evidence type="ECO:0000256" key="1">
    <source>
        <dbReference type="SAM" id="MobiDB-lite"/>
    </source>
</evidence>
<evidence type="ECO:0000313" key="2">
    <source>
        <dbReference type="EMBL" id="KGG52845.1"/>
    </source>
</evidence>
<protein>
    <submittedName>
        <fullName evidence="2">Uncharacterized protein</fullName>
    </submittedName>
</protein>
<comment type="caution">
    <text evidence="2">The sequence shown here is derived from an EMBL/GenBank/DDBJ whole genome shotgun (WGS) entry which is preliminary data.</text>
</comment>
<sequence length="135" mass="14449">MSRTAFLVGDNCGQLKSVSFDMQSILDSGGILNGQDTSLVPNTNTILTPSQYLESASNAAVSIKKISTLQGDASLVYFTQQLTAISNEFLAKNISMTDGNANNAVHDSDSEAHDDNDADDDADVWDTLESIKKVE</sequence>
<dbReference type="EMBL" id="JMKJ01000033">
    <property type="protein sequence ID" value="KGG52845.1"/>
    <property type="molecule type" value="Genomic_DNA"/>
</dbReference>
<proteinExistence type="predicted"/>